<evidence type="ECO:0000259" key="3">
    <source>
        <dbReference type="SMART" id="SM00343"/>
    </source>
</evidence>
<dbReference type="PANTHER" id="PTHR33223:SF6">
    <property type="entry name" value="CCHC-TYPE DOMAIN-CONTAINING PROTEIN"/>
    <property type="match status" value="1"/>
</dbReference>
<keyword evidence="5" id="KW-1185">Reference proteome</keyword>
<dbReference type="Pfam" id="PF00077">
    <property type="entry name" value="RVP"/>
    <property type="match status" value="1"/>
</dbReference>
<dbReference type="InterPro" id="IPR018061">
    <property type="entry name" value="Retropepsins"/>
</dbReference>
<dbReference type="Proteomes" id="UP001162162">
    <property type="component" value="Unassembled WGS sequence"/>
</dbReference>
<keyword evidence="1" id="KW-0378">Hydrolase</keyword>
<dbReference type="Gene3D" id="2.40.70.10">
    <property type="entry name" value="Acid Proteases"/>
    <property type="match status" value="1"/>
</dbReference>
<dbReference type="SMART" id="SM00343">
    <property type="entry name" value="ZnF_C2HC"/>
    <property type="match status" value="2"/>
</dbReference>
<feature type="region of interest" description="Disordered" evidence="2">
    <location>
        <begin position="241"/>
        <end position="269"/>
    </location>
</feature>
<sequence length="602" mass="67007">MADEIQQVVMTPEMLQTLIASLGQPHDVPTSQGNFSRCTHRFNGSKEQDVHAFLDSVSVYKDCVQISDANVLKGFPMLLEGQAATWWQGVKNSVHTFDDAVEALKHAFGYSKPAHQIYRELFSKEQKEEEKTDLFVSRCRALLSRLPNTPVLPEAIQLDMVYGLLHLKIRERVPRDSLSNFEDLINEARKVEVTLQEIKMIPTSSQGKPVPSKVPGDPSKSKAKKQCTYCKAYGHIRDECRKLSQKKSEPTSGTNQLSSSPPNPESTKPQVTCFGCGAIGYIRSNCPTCKTKPMKSEPQDSPSEFRYYNTSGEEQVRPIVSIEIENMHGTAILDTGAKTSMAGSQLAQLLRSKQVPYETKPLRITLADGIERSVTSHMFKVAVKIKHKKVLTNLLAVPEHADSRTLLGIDFMQEANMLLDMKMNCWYFGDDLATPYPFTEELSIDPIHTNVDMVNLEIRSDEGSSLTEPEKKELNTMLQGYKDVFEPSTEATPFAEHCIILTDDVPVSVPPYRISDNPNVPLGKYHISALTPYRGDKDETPLKPIRRRGRPPKKGQPNVPDAPPSCIPHGTYAGSKGGDCKTRIRPPAHNAVECITSTAVRG</sequence>
<feature type="compositionally biased region" description="Polar residues" evidence="2">
    <location>
        <begin position="250"/>
        <end position="269"/>
    </location>
</feature>
<dbReference type="Pfam" id="PF03732">
    <property type="entry name" value="Retrotrans_gag"/>
    <property type="match status" value="1"/>
</dbReference>
<dbReference type="InterPro" id="IPR036875">
    <property type="entry name" value="Znf_CCHC_sf"/>
</dbReference>
<protein>
    <recommendedName>
        <fullName evidence="3">CCHC-type domain-containing protein</fullName>
    </recommendedName>
</protein>
<comment type="caution">
    <text evidence="4">The sequence shown here is derived from an EMBL/GenBank/DDBJ whole genome shotgun (WGS) entry which is preliminary data.</text>
</comment>
<proteinExistence type="predicted"/>
<dbReference type="EMBL" id="JAPWTK010000118">
    <property type="protein sequence ID" value="KAJ8949421.1"/>
    <property type="molecule type" value="Genomic_DNA"/>
</dbReference>
<dbReference type="GO" id="GO:0003676">
    <property type="term" value="F:nucleic acid binding"/>
    <property type="evidence" value="ECO:0007669"/>
    <property type="project" value="InterPro"/>
</dbReference>
<dbReference type="SUPFAM" id="SSF50630">
    <property type="entry name" value="Acid proteases"/>
    <property type="match status" value="1"/>
</dbReference>
<dbReference type="SUPFAM" id="SSF57756">
    <property type="entry name" value="Retrovirus zinc finger-like domains"/>
    <property type="match status" value="1"/>
</dbReference>
<dbReference type="AlphaFoldDB" id="A0AAV8YES7"/>
<gene>
    <name evidence="4" type="ORF">NQ318_007521</name>
</gene>
<evidence type="ECO:0000313" key="5">
    <source>
        <dbReference type="Proteomes" id="UP001162162"/>
    </source>
</evidence>
<dbReference type="InterPro" id="IPR005162">
    <property type="entry name" value="Retrotrans_gag_dom"/>
</dbReference>
<dbReference type="InterPro" id="IPR001878">
    <property type="entry name" value="Znf_CCHC"/>
</dbReference>
<dbReference type="PANTHER" id="PTHR33223">
    <property type="entry name" value="CCHC-TYPE DOMAIN-CONTAINING PROTEIN"/>
    <property type="match status" value="1"/>
</dbReference>
<feature type="region of interest" description="Disordered" evidence="2">
    <location>
        <begin position="202"/>
        <end position="222"/>
    </location>
</feature>
<feature type="region of interest" description="Disordered" evidence="2">
    <location>
        <begin position="531"/>
        <end position="581"/>
    </location>
</feature>
<feature type="compositionally biased region" description="Basic residues" evidence="2">
    <location>
        <begin position="544"/>
        <end position="553"/>
    </location>
</feature>
<dbReference type="Gene3D" id="4.10.60.10">
    <property type="entry name" value="Zinc finger, CCHC-type"/>
    <property type="match status" value="1"/>
</dbReference>
<feature type="domain" description="CCHC-type" evidence="3">
    <location>
        <begin position="226"/>
        <end position="242"/>
    </location>
</feature>
<organism evidence="4 5">
    <name type="scientific">Aromia moschata</name>
    <dbReference type="NCBI Taxonomy" id="1265417"/>
    <lineage>
        <taxon>Eukaryota</taxon>
        <taxon>Metazoa</taxon>
        <taxon>Ecdysozoa</taxon>
        <taxon>Arthropoda</taxon>
        <taxon>Hexapoda</taxon>
        <taxon>Insecta</taxon>
        <taxon>Pterygota</taxon>
        <taxon>Neoptera</taxon>
        <taxon>Endopterygota</taxon>
        <taxon>Coleoptera</taxon>
        <taxon>Polyphaga</taxon>
        <taxon>Cucujiformia</taxon>
        <taxon>Chrysomeloidea</taxon>
        <taxon>Cerambycidae</taxon>
        <taxon>Cerambycinae</taxon>
        <taxon>Callichromatini</taxon>
        <taxon>Aromia</taxon>
    </lineage>
</organism>
<evidence type="ECO:0000256" key="1">
    <source>
        <dbReference type="ARBA" id="ARBA00022801"/>
    </source>
</evidence>
<dbReference type="GO" id="GO:0016787">
    <property type="term" value="F:hydrolase activity"/>
    <property type="evidence" value="ECO:0007669"/>
    <property type="project" value="UniProtKB-KW"/>
</dbReference>
<dbReference type="GO" id="GO:0008270">
    <property type="term" value="F:zinc ion binding"/>
    <property type="evidence" value="ECO:0007669"/>
    <property type="project" value="InterPro"/>
</dbReference>
<evidence type="ECO:0000313" key="4">
    <source>
        <dbReference type="EMBL" id="KAJ8949421.1"/>
    </source>
</evidence>
<feature type="domain" description="CCHC-type" evidence="3">
    <location>
        <begin position="272"/>
        <end position="288"/>
    </location>
</feature>
<dbReference type="InterPro" id="IPR021109">
    <property type="entry name" value="Peptidase_aspartic_dom_sf"/>
</dbReference>
<reference evidence="4" key="1">
    <citation type="journal article" date="2023" name="Insect Mol. Biol.">
        <title>Genome sequencing provides insights into the evolution of gene families encoding plant cell wall-degrading enzymes in longhorned beetles.</title>
        <authorList>
            <person name="Shin N.R."/>
            <person name="Okamura Y."/>
            <person name="Kirsch R."/>
            <person name="Pauchet Y."/>
        </authorList>
    </citation>
    <scope>NUCLEOTIDE SEQUENCE</scope>
    <source>
        <strain evidence="4">AMC_N1</strain>
    </source>
</reference>
<name>A0AAV8YES7_9CUCU</name>
<accession>A0AAV8YES7</accession>
<evidence type="ECO:0000256" key="2">
    <source>
        <dbReference type="SAM" id="MobiDB-lite"/>
    </source>
</evidence>